<reference evidence="2" key="2">
    <citation type="submission" date="2020-12" db="EMBL/GenBank/DDBJ databases">
        <title>New Spironucleus salmonicida genome in near-complete chromosomes.</title>
        <authorList>
            <person name="Xu F."/>
            <person name="Kurt Z."/>
            <person name="Jimenez-Gonzalez A."/>
            <person name="Astvaldsson A."/>
            <person name="Andersson J.O."/>
            <person name="Svard S.G."/>
        </authorList>
    </citation>
    <scope>NUCLEOTIDE SEQUENCE</scope>
    <source>
        <strain evidence="2">ATCC 50377</strain>
    </source>
</reference>
<dbReference type="PANTHER" id="PTHR24120:SF4">
    <property type="entry name" value="GH07239P"/>
    <property type="match status" value="1"/>
</dbReference>
<dbReference type="PANTHER" id="PTHR24120">
    <property type="entry name" value="GH07239P"/>
    <property type="match status" value="1"/>
</dbReference>
<name>V6LM81_9EUKA</name>
<protein>
    <submittedName>
        <fullName evidence="1">Ankyrin repeat-containing protein</fullName>
    </submittedName>
</protein>
<evidence type="ECO:0000313" key="3">
    <source>
        <dbReference type="Proteomes" id="UP000018208"/>
    </source>
</evidence>
<dbReference type="Gene3D" id="1.25.40.20">
    <property type="entry name" value="Ankyrin repeat-containing domain"/>
    <property type="match status" value="1"/>
</dbReference>
<dbReference type="AlphaFoldDB" id="V6LM81"/>
<dbReference type="InterPro" id="IPR002110">
    <property type="entry name" value="Ankyrin_rpt"/>
</dbReference>
<dbReference type="Proteomes" id="UP000018208">
    <property type="component" value="Unassembled WGS sequence"/>
</dbReference>
<dbReference type="EMBL" id="AUWU02000002">
    <property type="protein sequence ID" value="KAH0576474.1"/>
    <property type="molecule type" value="Genomic_DNA"/>
</dbReference>
<dbReference type="InterPro" id="IPR036770">
    <property type="entry name" value="Ankyrin_rpt-contain_sf"/>
</dbReference>
<dbReference type="Pfam" id="PF12796">
    <property type="entry name" value="Ank_2"/>
    <property type="match status" value="1"/>
</dbReference>
<evidence type="ECO:0000313" key="2">
    <source>
        <dbReference type="EMBL" id="KAH0576474.1"/>
    </source>
</evidence>
<gene>
    <name evidence="1" type="ORF">SS50377_14371</name>
    <name evidence="2" type="ORF">SS50377_22038</name>
</gene>
<dbReference type="OrthoDB" id="20872at2759"/>
<reference evidence="1 2" key="1">
    <citation type="journal article" date="2014" name="PLoS Genet.">
        <title>The Genome of Spironucleus salmonicida Highlights a Fish Pathogen Adapted to Fluctuating Environments.</title>
        <authorList>
            <person name="Xu F."/>
            <person name="Jerlstrom-Hultqvist J."/>
            <person name="Einarsson E."/>
            <person name="Astvaldsson A."/>
            <person name="Svard S.G."/>
            <person name="Andersson J.O."/>
        </authorList>
    </citation>
    <scope>NUCLEOTIDE SEQUENCE</scope>
    <source>
        <strain evidence="2">ATCC 50377</strain>
    </source>
</reference>
<dbReference type="EMBL" id="KI546089">
    <property type="protein sequence ID" value="EST45797.1"/>
    <property type="molecule type" value="Genomic_DNA"/>
</dbReference>
<evidence type="ECO:0000313" key="1">
    <source>
        <dbReference type="EMBL" id="EST45797.1"/>
    </source>
</evidence>
<sequence length="289" mass="32609">MDNQLWFDAAESGDLGFIENNIIQFKGSRNQHRDTALMIAVSSLQNHLLPILIQAEYGLKNSHGQTALLIAVLSQNLDAVMELAPLESGSLTTTGKTALVVAFSKGFPEIVRILFPWEASYSYNGQLPERVAEDKTQEQFSICLQIARNYRAENLWPFVDVLSKRVNQLEYELYGIREMITDKKFGRSISQSPKLMAQPKIQDETVNISAELNKLRVKIITIEASIQQIKNNPKPVYTIGDRITTLEAQQDQTSEIVGNISQNINEFHSAMKIVQKVIQDMSEEVLKLK</sequence>
<dbReference type="VEuPathDB" id="GiardiaDB:SS50377_22038"/>
<accession>V6LM81</accession>
<organism evidence="1">
    <name type="scientific">Spironucleus salmonicida</name>
    <dbReference type="NCBI Taxonomy" id="348837"/>
    <lineage>
        <taxon>Eukaryota</taxon>
        <taxon>Metamonada</taxon>
        <taxon>Diplomonadida</taxon>
        <taxon>Hexamitidae</taxon>
        <taxon>Hexamitinae</taxon>
        <taxon>Spironucleus</taxon>
    </lineage>
</organism>
<dbReference type="SUPFAM" id="SSF48403">
    <property type="entry name" value="Ankyrin repeat"/>
    <property type="match status" value="1"/>
</dbReference>
<proteinExistence type="predicted"/>
<keyword evidence="3" id="KW-1185">Reference proteome</keyword>